<evidence type="ECO:0000256" key="3">
    <source>
        <dbReference type="ARBA" id="ARBA00022448"/>
    </source>
</evidence>
<dbReference type="EMBL" id="JAANXN010000005">
    <property type="protein sequence ID" value="MDF8370910.1"/>
    <property type="molecule type" value="Genomic_DNA"/>
</dbReference>
<dbReference type="InterPro" id="IPR003439">
    <property type="entry name" value="ABC_transporter-like_ATP-bd"/>
</dbReference>
<keyword evidence="6" id="KW-0547">Nucleotide-binding</keyword>
<evidence type="ECO:0000256" key="1">
    <source>
        <dbReference type="ARBA" id="ARBA00004202"/>
    </source>
</evidence>
<dbReference type="CDD" id="cd03225">
    <property type="entry name" value="ABC_cobalt_CbiO_domain1"/>
    <property type="match status" value="2"/>
</dbReference>
<dbReference type="GO" id="GO:0005524">
    <property type="term" value="F:ATP binding"/>
    <property type="evidence" value="ECO:0007669"/>
    <property type="project" value="UniProtKB-KW"/>
</dbReference>
<dbReference type="InterPro" id="IPR027417">
    <property type="entry name" value="P-loop_NTPase"/>
</dbReference>
<dbReference type="RefSeq" id="WP_277362202.1">
    <property type="nucleotide sequence ID" value="NZ_CP049940.1"/>
</dbReference>
<feature type="domain" description="ABC transporter" evidence="11">
    <location>
        <begin position="5"/>
        <end position="246"/>
    </location>
</feature>
<keyword evidence="3" id="KW-0813">Transport</keyword>
<dbReference type="InterPro" id="IPR003593">
    <property type="entry name" value="AAA+_ATPase"/>
</dbReference>
<dbReference type="GO" id="GO:0022857">
    <property type="term" value="F:transmembrane transporter activity"/>
    <property type="evidence" value="ECO:0007669"/>
    <property type="project" value="UniProtKB-ARBA"/>
</dbReference>
<sequence>MVAAIELQDVSFKYDSQSEPTLHHINLTIAPGERVLLSGPSGSGKTTLGQLLNGLIPHAYQGEVIGNIKINGHDIKDASIFERSFDIGTVLQDTDTQFVGLTVAEDIAFALENDHVGHDELLTKVKQWAQTLQLDELLKAAPQELSGGQKQRVAMAGVLIDDSPILLFDEPLASLDPVSGHRMLALLDELQEKYHLTVIMIEHRLEDVLQHRLDRVVVLDKGEVTFDGTPETILRSNTLHQYGLAMPGYLQLLELAGVDLTALTQITQPENVTGLDVKSKLQALVPRPQVAHQENKRETILTVNHLGFQYSDQQLFKDVSLQLFKGELVALVGKNGSGKSTLSKLIAGFMQPSSGSMLLNGVGNLAQLSIKERADYIGYVSQNPNDMVTQSIIYDEVASGLRLRGKSESDIQEHVNQLLKLAGLYGMREWPVTVLSYGQKKRLTIISVLALEPEILILDEPTSGQDYANAQAIMQFVQDLNATFNTTVVVITHDMSLMLEIADRALVLVDGQLLADTTPAKLLNDQNLVDQADLHITTIHELAQQYDLANPAGLTALIGKG</sequence>
<evidence type="ECO:0000313" key="12">
    <source>
        <dbReference type="EMBL" id="MDF8370910.1"/>
    </source>
</evidence>
<dbReference type="GO" id="GO:0005886">
    <property type="term" value="C:plasma membrane"/>
    <property type="evidence" value="ECO:0007669"/>
    <property type="project" value="UniProtKB-SubCell"/>
</dbReference>
<protein>
    <submittedName>
        <fullName evidence="12">Energy-coupling factor ABC transporter ATP-binding protein</fullName>
    </submittedName>
</protein>
<evidence type="ECO:0000256" key="7">
    <source>
        <dbReference type="ARBA" id="ARBA00022840"/>
    </source>
</evidence>
<comment type="caution">
    <text evidence="12">The sequence shown here is derived from an EMBL/GenBank/DDBJ whole genome shotgun (WGS) entry which is preliminary data.</text>
</comment>
<organism evidence="12 13">
    <name type="scientific">Weissella paramesenteroides</name>
    <name type="common">Leuconostoc paramesenteroides</name>
    <dbReference type="NCBI Taxonomy" id="1249"/>
    <lineage>
        <taxon>Bacteria</taxon>
        <taxon>Bacillati</taxon>
        <taxon>Bacillota</taxon>
        <taxon>Bacilli</taxon>
        <taxon>Lactobacillales</taxon>
        <taxon>Lactobacillaceae</taxon>
        <taxon>Weissella</taxon>
    </lineage>
</organism>
<dbReference type="InterPro" id="IPR022216">
    <property type="entry name" value="ABC_Co_transporter"/>
</dbReference>
<dbReference type="Pfam" id="PF00005">
    <property type="entry name" value="ABC_tran"/>
    <property type="match status" value="2"/>
</dbReference>
<evidence type="ECO:0000256" key="2">
    <source>
        <dbReference type="ARBA" id="ARBA00005417"/>
    </source>
</evidence>
<dbReference type="AlphaFoldDB" id="A0ABD4XIW1"/>
<evidence type="ECO:0000256" key="9">
    <source>
        <dbReference type="ARBA" id="ARBA00023136"/>
    </source>
</evidence>
<evidence type="ECO:0000256" key="5">
    <source>
        <dbReference type="ARBA" id="ARBA00022737"/>
    </source>
</evidence>
<evidence type="ECO:0000256" key="8">
    <source>
        <dbReference type="ARBA" id="ARBA00022967"/>
    </source>
</evidence>
<dbReference type="PROSITE" id="PS50893">
    <property type="entry name" value="ABC_TRANSPORTER_2"/>
    <property type="match status" value="2"/>
</dbReference>
<dbReference type="NCBIfam" id="NF010167">
    <property type="entry name" value="PRK13648.1"/>
    <property type="match status" value="2"/>
</dbReference>
<dbReference type="PROSITE" id="PS00211">
    <property type="entry name" value="ABC_TRANSPORTER_1"/>
    <property type="match status" value="2"/>
</dbReference>
<dbReference type="Pfam" id="PF12558">
    <property type="entry name" value="DUF3744"/>
    <property type="match status" value="1"/>
</dbReference>
<keyword evidence="7 12" id="KW-0067">ATP-binding</keyword>
<evidence type="ECO:0000256" key="10">
    <source>
        <dbReference type="ARBA" id="ARBA00025157"/>
    </source>
</evidence>
<feature type="domain" description="ABC transporter" evidence="11">
    <location>
        <begin position="301"/>
        <end position="535"/>
    </location>
</feature>
<dbReference type="Proteomes" id="UP001215461">
    <property type="component" value="Unassembled WGS sequence"/>
</dbReference>
<dbReference type="SMART" id="SM00382">
    <property type="entry name" value="AAA"/>
    <property type="match status" value="2"/>
</dbReference>
<evidence type="ECO:0000313" key="13">
    <source>
        <dbReference type="Proteomes" id="UP001215461"/>
    </source>
</evidence>
<dbReference type="FunFam" id="3.40.50.300:FF:000224">
    <property type="entry name" value="Energy-coupling factor transporter ATP-binding protein EcfA"/>
    <property type="match status" value="1"/>
</dbReference>
<gene>
    <name evidence="12" type="ORF">G9403_04440</name>
</gene>
<comment type="subcellular location">
    <subcellularLocation>
        <location evidence="1">Cell membrane</location>
        <topology evidence="1">Peripheral membrane protein</topology>
    </subcellularLocation>
</comment>
<evidence type="ECO:0000256" key="6">
    <source>
        <dbReference type="ARBA" id="ARBA00022741"/>
    </source>
</evidence>
<dbReference type="PANTHER" id="PTHR43553:SF26">
    <property type="entry name" value="ABC TRANSPORTER ATP-BINDING PROTEIN BC_2655-RELATED"/>
    <property type="match status" value="1"/>
</dbReference>
<comment type="similarity">
    <text evidence="2">Belongs to the ABC transporter superfamily.</text>
</comment>
<dbReference type="Gene3D" id="3.40.50.300">
    <property type="entry name" value="P-loop containing nucleotide triphosphate hydrolases"/>
    <property type="match status" value="2"/>
</dbReference>
<dbReference type="InterPro" id="IPR017871">
    <property type="entry name" value="ABC_transporter-like_CS"/>
</dbReference>
<evidence type="ECO:0000259" key="11">
    <source>
        <dbReference type="PROSITE" id="PS50893"/>
    </source>
</evidence>
<comment type="function">
    <text evidence="10">Probably part of an ABC transporter complex. Responsible for energy coupling to the transport system.</text>
</comment>
<reference evidence="12 13" key="1">
    <citation type="submission" date="2020-03" db="EMBL/GenBank/DDBJ databases">
        <title>Comparative genomics of Weissella paramesenteroides.</title>
        <authorList>
            <person name="Kant R."/>
            <person name="Takala T."/>
            <person name="Saris P."/>
        </authorList>
    </citation>
    <scope>NUCLEOTIDE SEQUENCE [LARGE SCALE GENOMIC DNA]</scope>
    <source>
        <strain evidence="12 13">SJ27-4</strain>
    </source>
</reference>
<proteinExistence type="inferred from homology"/>
<keyword evidence="5" id="KW-0677">Repeat</keyword>
<name>A0ABD4XIW1_WEIPA</name>
<dbReference type="SUPFAM" id="SSF52540">
    <property type="entry name" value="P-loop containing nucleoside triphosphate hydrolases"/>
    <property type="match status" value="2"/>
</dbReference>
<evidence type="ECO:0000256" key="4">
    <source>
        <dbReference type="ARBA" id="ARBA00022475"/>
    </source>
</evidence>
<keyword evidence="8" id="KW-1278">Translocase</keyword>
<dbReference type="InterPro" id="IPR015856">
    <property type="entry name" value="ABC_transpr_CbiO/EcfA_su"/>
</dbReference>
<keyword evidence="9" id="KW-0472">Membrane</keyword>
<dbReference type="PANTHER" id="PTHR43553">
    <property type="entry name" value="HEAVY METAL TRANSPORTER"/>
    <property type="match status" value="1"/>
</dbReference>
<dbReference type="InterPro" id="IPR050095">
    <property type="entry name" value="ECF_ABC_transporter_ATP-bd"/>
</dbReference>
<accession>A0ABD4XIW1</accession>
<keyword evidence="4" id="KW-1003">Cell membrane</keyword>